<evidence type="ECO:0000256" key="1">
    <source>
        <dbReference type="ARBA" id="ARBA00004123"/>
    </source>
</evidence>
<dbReference type="GO" id="GO:0000981">
    <property type="term" value="F:DNA-binding transcription factor activity, RNA polymerase II-specific"/>
    <property type="evidence" value="ECO:0007669"/>
    <property type="project" value="InterPro"/>
</dbReference>
<dbReference type="GO" id="GO:0000978">
    <property type="term" value="F:RNA polymerase II cis-regulatory region sequence-specific DNA binding"/>
    <property type="evidence" value="ECO:0007669"/>
    <property type="project" value="InterPro"/>
</dbReference>
<dbReference type="RefSeq" id="XP_008724404.1">
    <property type="nucleotide sequence ID" value="XM_008726182.1"/>
</dbReference>
<protein>
    <recommendedName>
        <fullName evidence="9">Transcription factor domain-containing protein</fullName>
    </recommendedName>
</protein>
<dbReference type="PANTHER" id="PTHR40626">
    <property type="entry name" value="MIP31509P"/>
    <property type="match status" value="1"/>
</dbReference>
<dbReference type="VEuPathDB" id="FungiDB:G647_10190"/>
<evidence type="ECO:0000256" key="2">
    <source>
        <dbReference type="ARBA" id="ARBA00022723"/>
    </source>
</evidence>
<evidence type="ECO:0000313" key="7">
    <source>
        <dbReference type="EMBL" id="ETI26745.1"/>
    </source>
</evidence>
<gene>
    <name evidence="7" type="ORF">G647_10190</name>
</gene>
<evidence type="ECO:0000256" key="4">
    <source>
        <dbReference type="ARBA" id="ARBA00022771"/>
    </source>
</evidence>
<dbReference type="Proteomes" id="UP000030678">
    <property type="component" value="Unassembled WGS sequence"/>
</dbReference>
<proteinExistence type="predicted"/>
<dbReference type="InterPro" id="IPR051059">
    <property type="entry name" value="VerF-like"/>
</dbReference>
<dbReference type="OrthoDB" id="654211at2759"/>
<evidence type="ECO:0000313" key="8">
    <source>
        <dbReference type="Proteomes" id="UP000030678"/>
    </source>
</evidence>
<dbReference type="AlphaFoldDB" id="V9DIQ2"/>
<dbReference type="GeneID" id="19988683"/>
<keyword evidence="4" id="KW-0863">Zinc-finger</keyword>
<reference evidence="7 8" key="1">
    <citation type="submission" date="2013-03" db="EMBL/GenBank/DDBJ databases">
        <title>The Genome Sequence of Cladophialophora carrionii CBS 160.54.</title>
        <authorList>
            <consortium name="The Broad Institute Genomics Platform"/>
            <person name="Cuomo C."/>
            <person name="de Hoog S."/>
            <person name="Gorbushina A."/>
            <person name="Walker B."/>
            <person name="Young S.K."/>
            <person name="Zeng Q."/>
            <person name="Gargeya S."/>
            <person name="Fitzgerald M."/>
            <person name="Haas B."/>
            <person name="Abouelleil A."/>
            <person name="Allen A.W."/>
            <person name="Alvarado L."/>
            <person name="Arachchi H.M."/>
            <person name="Berlin A.M."/>
            <person name="Chapman S.B."/>
            <person name="Gainer-Dewar J."/>
            <person name="Goldberg J."/>
            <person name="Griggs A."/>
            <person name="Gujja S."/>
            <person name="Hansen M."/>
            <person name="Howarth C."/>
            <person name="Imamovic A."/>
            <person name="Ireland A."/>
            <person name="Larimer J."/>
            <person name="McCowan C."/>
            <person name="Murphy C."/>
            <person name="Pearson M."/>
            <person name="Poon T.W."/>
            <person name="Priest M."/>
            <person name="Roberts A."/>
            <person name="Saif S."/>
            <person name="Shea T."/>
            <person name="Sisk P."/>
            <person name="Sykes S."/>
            <person name="Wortman J."/>
            <person name="Nusbaum C."/>
            <person name="Birren B."/>
        </authorList>
    </citation>
    <scope>NUCLEOTIDE SEQUENCE [LARGE SCALE GENOMIC DNA]</scope>
    <source>
        <strain evidence="7 8">CBS 160.54</strain>
    </source>
</reference>
<name>V9DIQ2_9EURO</name>
<dbReference type="GO" id="GO:0008270">
    <property type="term" value="F:zinc ion binding"/>
    <property type="evidence" value="ECO:0007669"/>
    <property type="project" value="UniProtKB-KW"/>
</dbReference>
<keyword evidence="5" id="KW-0862">Zinc</keyword>
<accession>V9DIQ2</accession>
<evidence type="ECO:0008006" key="9">
    <source>
        <dbReference type="Google" id="ProtNLM"/>
    </source>
</evidence>
<evidence type="ECO:0000256" key="3">
    <source>
        <dbReference type="ARBA" id="ARBA00022737"/>
    </source>
</evidence>
<dbReference type="PANTHER" id="PTHR40626:SF3">
    <property type="entry name" value="TRANSCRIPTION FACTOR WITH C2H2 AND ZN(2)-CYS(6) DNA BINDING DOMAIN (EUROFUNG)-RELATED"/>
    <property type="match status" value="1"/>
</dbReference>
<keyword evidence="3" id="KW-0677">Repeat</keyword>
<dbReference type="HOGENOM" id="CLU_953173_0_0_1"/>
<evidence type="ECO:0000256" key="5">
    <source>
        <dbReference type="ARBA" id="ARBA00022833"/>
    </source>
</evidence>
<dbReference type="GO" id="GO:0005634">
    <property type="term" value="C:nucleus"/>
    <property type="evidence" value="ECO:0007669"/>
    <property type="project" value="UniProtKB-SubCell"/>
</dbReference>
<keyword evidence="6" id="KW-0539">Nucleus</keyword>
<comment type="subcellular location">
    <subcellularLocation>
        <location evidence="1">Nucleus</location>
    </subcellularLocation>
</comment>
<organism evidence="7 8">
    <name type="scientific">Cladophialophora carrionii CBS 160.54</name>
    <dbReference type="NCBI Taxonomy" id="1279043"/>
    <lineage>
        <taxon>Eukaryota</taxon>
        <taxon>Fungi</taxon>
        <taxon>Dikarya</taxon>
        <taxon>Ascomycota</taxon>
        <taxon>Pezizomycotina</taxon>
        <taxon>Eurotiomycetes</taxon>
        <taxon>Chaetothyriomycetidae</taxon>
        <taxon>Chaetothyriales</taxon>
        <taxon>Herpotrichiellaceae</taxon>
        <taxon>Cladophialophora</taxon>
    </lineage>
</organism>
<dbReference type="GO" id="GO:0000785">
    <property type="term" value="C:chromatin"/>
    <property type="evidence" value="ECO:0007669"/>
    <property type="project" value="TreeGrafter"/>
</dbReference>
<evidence type="ECO:0000256" key="6">
    <source>
        <dbReference type="ARBA" id="ARBA00023242"/>
    </source>
</evidence>
<sequence>MAHCEQRSAERSSGKKVQLFEMMRWISQPMFAPSKKLWTRLQHEDARVYCDRSRCESQTLSLDADLDFFNPVNLDRFVQMYWERWHFSGPTVHKATFDINVAGTKTIFAFTLTRAFMSNEEADVAGARSWLDVAEELIFQRPLLSEHPEAPDFQGGVMSLRDRLDLIRAALLICVLQHWEGSEASRKRIRRSRLSSIIFATREIGSGEARHPSDLNLALRHVDWEEFILKQELIRTQTPIFLLDAEFMLFHNVPPRTGIAELNFPFTCTVLCFEATNPDELWAATDLDSGCY</sequence>
<dbReference type="EMBL" id="KB822700">
    <property type="protein sequence ID" value="ETI26745.1"/>
    <property type="molecule type" value="Genomic_DNA"/>
</dbReference>
<keyword evidence="2" id="KW-0479">Metal-binding</keyword>